<keyword evidence="8 20" id="KW-0732">Signal</keyword>
<evidence type="ECO:0000313" key="22">
    <source>
        <dbReference type="EMBL" id="KAE8676129.1"/>
    </source>
</evidence>
<comment type="catalytic activity">
    <reaction evidence="16">
        <text>L-threonyl-[protein] + ATP = O-phospho-L-threonyl-[protein] + ADP + H(+)</text>
        <dbReference type="Rhea" id="RHEA:46608"/>
        <dbReference type="Rhea" id="RHEA-COMP:11060"/>
        <dbReference type="Rhea" id="RHEA-COMP:11605"/>
        <dbReference type="ChEBI" id="CHEBI:15378"/>
        <dbReference type="ChEBI" id="CHEBI:30013"/>
        <dbReference type="ChEBI" id="CHEBI:30616"/>
        <dbReference type="ChEBI" id="CHEBI:61977"/>
        <dbReference type="ChEBI" id="CHEBI:456216"/>
        <dbReference type="EC" id="2.7.11.1"/>
    </reaction>
</comment>
<comment type="caution">
    <text evidence="22">The sequence shown here is derived from an EMBL/GenBank/DDBJ whole genome shotgun (WGS) entry which is preliminary data.</text>
</comment>
<dbReference type="InterPro" id="IPR001245">
    <property type="entry name" value="Ser-Thr/Tyr_kinase_cat_dom"/>
</dbReference>
<dbReference type="OrthoDB" id="4062651at2759"/>
<comment type="catalytic activity">
    <reaction evidence="17">
        <text>L-seryl-[protein] + ATP = O-phospho-L-seryl-[protein] + ADP + H(+)</text>
        <dbReference type="Rhea" id="RHEA:17989"/>
        <dbReference type="Rhea" id="RHEA-COMP:9863"/>
        <dbReference type="Rhea" id="RHEA-COMP:11604"/>
        <dbReference type="ChEBI" id="CHEBI:15378"/>
        <dbReference type="ChEBI" id="CHEBI:29999"/>
        <dbReference type="ChEBI" id="CHEBI:30616"/>
        <dbReference type="ChEBI" id="CHEBI:83421"/>
        <dbReference type="ChEBI" id="CHEBI:456216"/>
        <dbReference type="EC" id="2.7.11.1"/>
    </reaction>
</comment>
<evidence type="ECO:0000256" key="7">
    <source>
        <dbReference type="ARBA" id="ARBA00022692"/>
    </source>
</evidence>
<evidence type="ECO:0000256" key="18">
    <source>
        <dbReference type="PROSITE-ProRule" id="PRU10141"/>
    </source>
</evidence>
<dbReference type="Pfam" id="PF14380">
    <property type="entry name" value="WAK_assoc"/>
    <property type="match status" value="1"/>
</dbReference>
<dbReference type="EC" id="2.7.11.1" evidence="2"/>
<keyword evidence="9 18" id="KW-0547">Nucleotide-binding</keyword>
<keyword evidence="11 18" id="KW-0067">ATP-binding</keyword>
<evidence type="ECO:0000256" key="10">
    <source>
        <dbReference type="ARBA" id="ARBA00022777"/>
    </source>
</evidence>
<evidence type="ECO:0000256" key="8">
    <source>
        <dbReference type="ARBA" id="ARBA00022729"/>
    </source>
</evidence>
<evidence type="ECO:0000256" key="11">
    <source>
        <dbReference type="ARBA" id="ARBA00022840"/>
    </source>
</evidence>
<keyword evidence="4" id="KW-0723">Serine/threonine-protein kinase</keyword>
<feature type="signal peptide" evidence="20">
    <location>
        <begin position="1"/>
        <end position="27"/>
    </location>
</feature>
<dbReference type="InterPro" id="IPR032872">
    <property type="entry name" value="WAK_assoc_C"/>
</dbReference>
<evidence type="ECO:0000256" key="14">
    <source>
        <dbReference type="ARBA" id="ARBA00023170"/>
    </source>
</evidence>
<name>A0A6A2YGC7_HIBSY</name>
<feature type="transmembrane region" description="Helical" evidence="19">
    <location>
        <begin position="254"/>
        <end position="276"/>
    </location>
</feature>
<evidence type="ECO:0000256" key="6">
    <source>
        <dbReference type="ARBA" id="ARBA00022679"/>
    </source>
</evidence>
<dbReference type="InterPro" id="IPR000719">
    <property type="entry name" value="Prot_kinase_dom"/>
</dbReference>
<dbReference type="PANTHER" id="PTHR46008">
    <property type="entry name" value="LEAF RUST 10 DISEASE-RESISTANCE LOCUS RECEPTOR-LIKE PROTEIN KINASE-LIKE 1.4"/>
    <property type="match status" value="1"/>
</dbReference>
<keyword evidence="15" id="KW-0325">Glycoprotein</keyword>
<organism evidence="22 23">
    <name type="scientific">Hibiscus syriacus</name>
    <name type="common">Rose of Sharon</name>
    <dbReference type="NCBI Taxonomy" id="106335"/>
    <lineage>
        <taxon>Eukaryota</taxon>
        <taxon>Viridiplantae</taxon>
        <taxon>Streptophyta</taxon>
        <taxon>Embryophyta</taxon>
        <taxon>Tracheophyta</taxon>
        <taxon>Spermatophyta</taxon>
        <taxon>Magnoliopsida</taxon>
        <taxon>eudicotyledons</taxon>
        <taxon>Gunneridae</taxon>
        <taxon>Pentapetalae</taxon>
        <taxon>rosids</taxon>
        <taxon>malvids</taxon>
        <taxon>Malvales</taxon>
        <taxon>Malvaceae</taxon>
        <taxon>Malvoideae</taxon>
        <taxon>Hibiscus</taxon>
    </lineage>
</organism>
<feature type="binding site" evidence="18">
    <location>
        <position position="349"/>
    </location>
    <ligand>
        <name>ATP</name>
        <dbReference type="ChEBI" id="CHEBI:30616"/>
    </ligand>
</feature>
<dbReference type="Pfam" id="PF07714">
    <property type="entry name" value="PK_Tyr_Ser-Thr"/>
    <property type="match status" value="1"/>
</dbReference>
<evidence type="ECO:0000256" key="19">
    <source>
        <dbReference type="SAM" id="Phobius"/>
    </source>
</evidence>
<keyword evidence="5" id="KW-0597">Phosphoprotein</keyword>
<dbReference type="Gene3D" id="1.10.510.10">
    <property type="entry name" value="Transferase(Phosphotransferase) domain 1"/>
    <property type="match status" value="1"/>
</dbReference>
<dbReference type="InterPro" id="IPR017441">
    <property type="entry name" value="Protein_kinase_ATP_BS"/>
</dbReference>
<dbReference type="PROSITE" id="PS50011">
    <property type="entry name" value="PROTEIN_KINASE_DOM"/>
    <property type="match status" value="1"/>
</dbReference>
<dbReference type="SUPFAM" id="SSF56112">
    <property type="entry name" value="Protein kinase-like (PK-like)"/>
    <property type="match status" value="1"/>
</dbReference>
<keyword evidence="13 19" id="KW-0472">Membrane</keyword>
<feature type="domain" description="Protein kinase" evidence="21">
    <location>
        <begin position="321"/>
        <end position="594"/>
    </location>
</feature>
<dbReference type="GO" id="GO:0005886">
    <property type="term" value="C:plasma membrane"/>
    <property type="evidence" value="ECO:0007669"/>
    <property type="project" value="UniProtKB-SubCell"/>
</dbReference>
<dbReference type="GO" id="GO:0005524">
    <property type="term" value="F:ATP binding"/>
    <property type="evidence" value="ECO:0007669"/>
    <property type="project" value="UniProtKB-UniRule"/>
</dbReference>
<sequence length="647" mass="72851">MDAFFLSPISFSLFSLCIFTVFQVCCANHDIHFTSCAPFDCGTIRNISYPFWTDHLHRPSYCGYGDEGYKLECMENEPPVLTLSSQRFRVLNLNASFGLLTIQRVDLNTCPREILITDAFNYSFSAENITLFYGCRLRGLQPFSCTRDGREASPVFVVDENECDGSTEKVEIPVGKQAFHDLINGITSVNESLLQPFNMRYFAYEEYCKLCKDSGGRCGSNETVSSAFVCYCRDHPHILRCDHHGNSFNLPRKLAIGFGAAAGGIIISSIAFYFWLRRHRGKNSFNSSYHSSFMMDPEKSNSLAGVPLFTYKELEKATNNFDSNKELGDGGFGTVYHGKLRDGRAVAVKRLYENNYKRVEQFMNEVSILTRLRHQNLVSLYGCTSRQSRELLLVYEYVPNGTVADHLHGQRAKSGALSWFIRLDIAIETAYALSYLHASDTIHRDVKTNNILLDNNFSVKVADFGLSRLFPTDVTHVSTAPQGTPGYVDPEYHQCYQLTNKSDVFSFGVVLIELISSKPAVDITRHRQEINLSNLAINKIKNRALHELVDPSLGFESDNKVRKTITGVAEVAFQCLQSERDMRPTMAQVLDALLRIQSEDYSKAKTEEMDISEDEVVLLKSGQLPHSPDCVMVKWPSSSTTQSTSTS</sequence>
<dbReference type="InterPro" id="IPR025287">
    <property type="entry name" value="WAK_GUB"/>
</dbReference>
<evidence type="ECO:0000256" key="1">
    <source>
        <dbReference type="ARBA" id="ARBA00004251"/>
    </source>
</evidence>
<reference evidence="22" key="1">
    <citation type="submission" date="2019-09" db="EMBL/GenBank/DDBJ databases">
        <title>Draft genome information of white flower Hibiscus syriacus.</title>
        <authorList>
            <person name="Kim Y.-M."/>
        </authorList>
    </citation>
    <scope>NUCLEOTIDE SEQUENCE [LARGE SCALE GENOMIC DNA]</scope>
    <source>
        <strain evidence="22">YM2019G1</strain>
    </source>
</reference>
<dbReference type="SMART" id="SM00220">
    <property type="entry name" value="S_TKc"/>
    <property type="match status" value="1"/>
</dbReference>
<evidence type="ECO:0000256" key="2">
    <source>
        <dbReference type="ARBA" id="ARBA00012513"/>
    </source>
</evidence>
<keyword evidence="23" id="KW-1185">Reference proteome</keyword>
<dbReference type="PANTHER" id="PTHR46008:SF20">
    <property type="entry name" value="PROTEIN KINASE DOMAIN-CONTAINING PROTEIN"/>
    <property type="match status" value="1"/>
</dbReference>
<dbReference type="InterPro" id="IPR011009">
    <property type="entry name" value="Kinase-like_dom_sf"/>
</dbReference>
<keyword evidence="12 19" id="KW-1133">Transmembrane helix</keyword>
<comment type="subcellular location">
    <subcellularLocation>
        <location evidence="1">Cell membrane</location>
        <topology evidence="1">Single-pass type I membrane protein</topology>
    </subcellularLocation>
</comment>
<keyword evidence="7 19" id="KW-0812">Transmembrane</keyword>
<evidence type="ECO:0000256" key="12">
    <source>
        <dbReference type="ARBA" id="ARBA00022989"/>
    </source>
</evidence>
<protein>
    <recommendedName>
        <fullName evidence="2">non-specific serine/threonine protein kinase</fullName>
        <ecNumber evidence="2">2.7.11.1</ecNumber>
    </recommendedName>
</protein>
<keyword evidence="14" id="KW-0675">Receptor</keyword>
<feature type="chain" id="PRO_5025570672" description="non-specific serine/threonine protein kinase" evidence="20">
    <location>
        <begin position="28"/>
        <end position="647"/>
    </location>
</feature>
<evidence type="ECO:0000256" key="13">
    <source>
        <dbReference type="ARBA" id="ARBA00023136"/>
    </source>
</evidence>
<dbReference type="Gene3D" id="3.30.200.20">
    <property type="entry name" value="Phosphorylase Kinase, domain 1"/>
    <property type="match status" value="1"/>
</dbReference>
<evidence type="ECO:0000256" key="20">
    <source>
        <dbReference type="SAM" id="SignalP"/>
    </source>
</evidence>
<dbReference type="Proteomes" id="UP000436088">
    <property type="component" value="Unassembled WGS sequence"/>
</dbReference>
<evidence type="ECO:0000259" key="21">
    <source>
        <dbReference type="PROSITE" id="PS50011"/>
    </source>
</evidence>
<keyword evidence="3" id="KW-1003">Cell membrane</keyword>
<proteinExistence type="predicted"/>
<gene>
    <name evidence="22" type="ORF">F3Y22_tig00111621pilonHSYRG00024</name>
</gene>
<accession>A0A6A2YGC7</accession>
<dbReference type="GO" id="GO:0004674">
    <property type="term" value="F:protein serine/threonine kinase activity"/>
    <property type="evidence" value="ECO:0007669"/>
    <property type="project" value="UniProtKB-KW"/>
</dbReference>
<keyword evidence="10" id="KW-0418">Kinase</keyword>
<evidence type="ECO:0000256" key="15">
    <source>
        <dbReference type="ARBA" id="ARBA00023180"/>
    </source>
</evidence>
<evidence type="ECO:0000256" key="3">
    <source>
        <dbReference type="ARBA" id="ARBA00022475"/>
    </source>
</evidence>
<dbReference type="GO" id="GO:0030247">
    <property type="term" value="F:polysaccharide binding"/>
    <property type="evidence" value="ECO:0007669"/>
    <property type="project" value="InterPro"/>
</dbReference>
<dbReference type="PROSITE" id="PS00107">
    <property type="entry name" value="PROTEIN_KINASE_ATP"/>
    <property type="match status" value="1"/>
</dbReference>
<dbReference type="AlphaFoldDB" id="A0A6A2YGC7"/>
<evidence type="ECO:0000256" key="4">
    <source>
        <dbReference type="ARBA" id="ARBA00022527"/>
    </source>
</evidence>
<evidence type="ECO:0000313" key="23">
    <source>
        <dbReference type="Proteomes" id="UP000436088"/>
    </source>
</evidence>
<dbReference type="EMBL" id="VEPZ02001387">
    <property type="protein sequence ID" value="KAE8676129.1"/>
    <property type="molecule type" value="Genomic_DNA"/>
</dbReference>
<dbReference type="FunFam" id="1.10.510.10:FF:000161">
    <property type="entry name" value="Wall-associated receptor kinase-like 20"/>
    <property type="match status" value="1"/>
</dbReference>
<dbReference type="Pfam" id="PF13947">
    <property type="entry name" value="GUB_WAK_bind"/>
    <property type="match status" value="1"/>
</dbReference>
<evidence type="ECO:0000256" key="16">
    <source>
        <dbReference type="ARBA" id="ARBA00047899"/>
    </source>
</evidence>
<evidence type="ECO:0000256" key="9">
    <source>
        <dbReference type="ARBA" id="ARBA00022741"/>
    </source>
</evidence>
<dbReference type="FunFam" id="3.30.200.20:FF:000214">
    <property type="entry name" value="WAK1-OsWAK receptor-like cytoplasmic kinase (OsWAK-RLCK)"/>
    <property type="match status" value="1"/>
</dbReference>
<evidence type="ECO:0000256" key="17">
    <source>
        <dbReference type="ARBA" id="ARBA00048679"/>
    </source>
</evidence>
<keyword evidence="6" id="KW-0808">Transferase</keyword>
<evidence type="ECO:0000256" key="5">
    <source>
        <dbReference type="ARBA" id="ARBA00022553"/>
    </source>
</evidence>